<evidence type="ECO:0000313" key="1">
    <source>
        <dbReference type="EMBL" id="KAJ7318353.1"/>
    </source>
</evidence>
<proteinExistence type="predicted"/>
<evidence type="ECO:0000313" key="2">
    <source>
        <dbReference type="Proteomes" id="UP001218218"/>
    </source>
</evidence>
<name>A0AAD7EG18_9AGAR</name>
<dbReference type="EMBL" id="JARIHO010000058">
    <property type="protein sequence ID" value="KAJ7318353.1"/>
    <property type="molecule type" value="Genomic_DNA"/>
</dbReference>
<dbReference type="Proteomes" id="UP001218218">
    <property type="component" value="Unassembled WGS sequence"/>
</dbReference>
<keyword evidence="2" id="KW-1185">Reference proteome</keyword>
<sequence length="157" mass="17467">MSPGAVKRVTRCISQVLNAFASQIRRTLERTYREAGYWPEGVLRLSPCTWAEGTAVRAHETFSVDVGDYCKSLEPSTISINEHNEKCFPDSSRPRCEPILANKSSRVLADPGSILLNDCWMVQRSPHEGGLSNPPGPNMATDAESVAFEFRFAPMEY</sequence>
<organism evidence="1 2">
    <name type="scientific">Mycena albidolilacea</name>
    <dbReference type="NCBI Taxonomy" id="1033008"/>
    <lineage>
        <taxon>Eukaryota</taxon>
        <taxon>Fungi</taxon>
        <taxon>Dikarya</taxon>
        <taxon>Basidiomycota</taxon>
        <taxon>Agaricomycotina</taxon>
        <taxon>Agaricomycetes</taxon>
        <taxon>Agaricomycetidae</taxon>
        <taxon>Agaricales</taxon>
        <taxon>Marasmiineae</taxon>
        <taxon>Mycenaceae</taxon>
        <taxon>Mycena</taxon>
    </lineage>
</organism>
<protein>
    <submittedName>
        <fullName evidence="1">Uncharacterized protein</fullName>
    </submittedName>
</protein>
<reference evidence="1" key="1">
    <citation type="submission" date="2023-03" db="EMBL/GenBank/DDBJ databases">
        <title>Massive genome expansion in bonnet fungi (Mycena s.s.) driven by repeated elements and novel gene families across ecological guilds.</title>
        <authorList>
            <consortium name="Lawrence Berkeley National Laboratory"/>
            <person name="Harder C.B."/>
            <person name="Miyauchi S."/>
            <person name="Viragh M."/>
            <person name="Kuo A."/>
            <person name="Thoen E."/>
            <person name="Andreopoulos B."/>
            <person name="Lu D."/>
            <person name="Skrede I."/>
            <person name="Drula E."/>
            <person name="Henrissat B."/>
            <person name="Morin E."/>
            <person name="Kohler A."/>
            <person name="Barry K."/>
            <person name="LaButti K."/>
            <person name="Morin E."/>
            <person name="Salamov A."/>
            <person name="Lipzen A."/>
            <person name="Mereny Z."/>
            <person name="Hegedus B."/>
            <person name="Baldrian P."/>
            <person name="Stursova M."/>
            <person name="Weitz H."/>
            <person name="Taylor A."/>
            <person name="Grigoriev I.V."/>
            <person name="Nagy L.G."/>
            <person name="Martin F."/>
            <person name="Kauserud H."/>
        </authorList>
    </citation>
    <scope>NUCLEOTIDE SEQUENCE</scope>
    <source>
        <strain evidence="1">CBHHK002</strain>
    </source>
</reference>
<accession>A0AAD7EG18</accession>
<dbReference type="AlphaFoldDB" id="A0AAD7EG18"/>
<comment type="caution">
    <text evidence="1">The sequence shown here is derived from an EMBL/GenBank/DDBJ whole genome shotgun (WGS) entry which is preliminary data.</text>
</comment>
<gene>
    <name evidence="1" type="ORF">DFH08DRAFT_1036523</name>
</gene>